<protein>
    <submittedName>
        <fullName evidence="1">DUF4826 domain-containing protein</fullName>
    </submittedName>
</protein>
<dbReference type="Proteomes" id="UP000286976">
    <property type="component" value="Unassembled WGS sequence"/>
</dbReference>
<proteinExistence type="predicted"/>
<dbReference type="EMBL" id="PIPQ01000001">
    <property type="protein sequence ID" value="RUO44178.1"/>
    <property type="molecule type" value="Genomic_DNA"/>
</dbReference>
<dbReference type="AlphaFoldDB" id="A0A432X9V3"/>
<organism evidence="1 2">
    <name type="scientific">Aliidiomarina taiwanensis</name>
    <dbReference type="NCBI Taxonomy" id="946228"/>
    <lineage>
        <taxon>Bacteria</taxon>
        <taxon>Pseudomonadati</taxon>
        <taxon>Pseudomonadota</taxon>
        <taxon>Gammaproteobacteria</taxon>
        <taxon>Alteromonadales</taxon>
        <taxon>Idiomarinaceae</taxon>
        <taxon>Aliidiomarina</taxon>
    </lineage>
</organism>
<evidence type="ECO:0000313" key="1">
    <source>
        <dbReference type="EMBL" id="RUO44178.1"/>
    </source>
</evidence>
<gene>
    <name evidence="1" type="ORF">CWE15_03150</name>
</gene>
<dbReference type="RefSeq" id="WP_126756574.1">
    <property type="nucleotide sequence ID" value="NZ_PIPQ01000001.1"/>
</dbReference>
<evidence type="ECO:0000313" key="2">
    <source>
        <dbReference type="Proteomes" id="UP000286976"/>
    </source>
</evidence>
<reference evidence="1 2" key="1">
    <citation type="journal article" date="2011" name="Front. Microbiol.">
        <title>Genomic signatures of strain selection and enhancement in Bacillus atrophaeus var. globigii, a historical biowarfare simulant.</title>
        <authorList>
            <person name="Gibbons H.S."/>
            <person name="Broomall S.M."/>
            <person name="McNew L.A."/>
            <person name="Daligault H."/>
            <person name="Chapman C."/>
            <person name="Bruce D."/>
            <person name="Karavis M."/>
            <person name="Krepps M."/>
            <person name="McGregor P.A."/>
            <person name="Hong C."/>
            <person name="Park K.H."/>
            <person name="Akmal A."/>
            <person name="Feldman A."/>
            <person name="Lin J.S."/>
            <person name="Chang W.E."/>
            <person name="Higgs B.W."/>
            <person name="Demirev P."/>
            <person name="Lindquist J."/>
            <person name="Liem A."/>
            <person name="Fochler E."/>
            <person name="Read T.D."/>
            <person name="Tapia R."/>
            <person name="Johnson S."/>
            <person name="Bishop-Lilly K.A."/>
            <person name="Detter C."/>
            <person name="Han C."/>
            <person name="Sozhamannan S."/>
            <person name="Rosenzweig C.N."/>
            <person name="Skowronski E.W."/>
        </authorList>
    </citation>
    <scope>NUCLEOTIDE SEQUENCE [LARGE SCALE GENOMIC DNA]</scope>
    <source>
        <strain evidence="1 2">AIT1</strain>
    </source>
</reference>
<accession>A0A432X9V3</accession>
<sequence>MTTPMNEEQMQAWVRSQYQTANGYLAERGLVTDRVLTKESRMLVPHVTVWKFSLQRLTEKVWVIAGTDLPTDHIDASLAATAQDALRYFSYMWQLKADKILNSESGISKEQQSIADVLVKSAERIFQMSEEKQLWEEEA</sequence>
<dbReference type="InterPro" id="IPR032251">
    <property type="entry name" value="DUF4826"/>
</dbReference>
<name>A0A432X9V3_9GAMM</name>
<comment type="caution">
    <text evidence="1">The sequence shown here is derived from an EMBL/GenBank/DDBJ whole genome shotgun (WGS) entry which is preliminary data.</text>
</comment>
<dbReference type="Pfam" id="PF16108">
    <property type="entry name" value="DUF4826"/>
    <property type="match status" value="1"/>
</dbReference>
<dbReference type="OrthoDB" id="3078260at2"/>
<keyword evidence="2" id="KW-1185">Reference proteome</keyword>